<organism evidence="2 3">
    <name type="scientific">Biostraticola tofi</name>
    <dbReference type="NCBI Taxonomy" id="466109"/>
    <lineage>
        <taxon>Bacteria</taxon>
        <taxon>Pseudomonadati</taxon>
        <taxon>Pseudomonadota</taxon>
        <taxon>Gammaproteobacteria</taxon>
        <taxon>Enterobacterales</taxon>
        <taxon>Bruguierivoracaceae</taxon>
        <taxon>Biostraticola</taxon>
    </lineage>
</organism>
<dbReference type="EMBL" id="SMCR01000007">
    <property type="protein sequence ID" value="TCV94342.1"/>
    <property type="molecule type" value="Genomic_DNA"/>
</dbReference>
<gene>
    <name evidence="2" type="ORF">EDC52_10783</name>
</gene>
<comment type="caution">
    <text evidence="2">The sequence shown here is derived from an EMBL/GenBank/DDBJ whole genome shotgun (WGS) entry which is preliminary data.</text>
</comment>
<name>A0A4R3YPV6_9GAMM</name>
<reference evidence="2 3" key="1">
    <citation type="submission" date="2019-03" db="EMBL/GenBank/DDBJ databases">
        <title>Genomic Encyclopedia of Type Strains, Phase IV (KMG-IV): sequencing the most valuable type-strain genomes for metagenomic binning, comparative biology and taxonomic classification.</title>
        <authorList>
            <person name="Goeker M."/>
        </authorList>
    </citation>
    <scope>NUCLEOTIDE SEQUENCE [LARGE SCALE GENOMIC DNA]</scope>
    <source>
        <strain evidence="2 3">DSM 19580</strain>
    </source>
</reference>
<proteinExistence type="predicted"/>
<evidence type="ECO:0000313" key="3">
    <source>
        <dbReference type="Proteomes" id="UP000295719"/>
    </source>
</evidence>
<protein>
    <submittedName>
        <fullName evidence="2">Uncharacterized protein</fullName>
    </submittedName>
</protein>
<sequence length="204" mass="21696">MNNSSVNAGHIITNTPLSTSRSDISDHIKLERIDTGTVNQKVQAFSSRTSSPLNGNTGAGSSVLSAATAVNQNQTSAAAASNPGAKPSLREAPTANIHKNYPPKFISQLSNLSQVSPQAANDRLKPQAAKQQAMSAKGSGKPSLMQWVKKIFTFICQALGFGKATERSVKSPASPVSVEIRNNYNSVIKELNQQAQDDAHLKRN</sequence>
<evidence type="ECO:0000313" key="2">
    <source>
        <dbReference type="EMBL" id="TCV94342.1"/>
    </source>
</evidence>
<accession>A0A4R3YPV6</accession>
<evidence type="ECO:0000256" key="1">
    <source>
        <dbReference type="SAM" id="MobiDB-lite"/>
    </source>
</evidence>
<dbReference type="Proteomes" id="UP000295719">
    <property type="component" value="Unassembled WGS sequence"/>
</dbReference>
<dbReference type="AlphaFoldDB" id="A0A4R3YPV6"/>
<keyword evidence="3" id="KW-1185">Reference proteome</keyword>
<feature type="region of interest" description="Disordered" evidence="1">
    <location>
        <begin position="74"/>
        <end position="101"/>
    </location>
</feature>